<keyword evidence="3" id="KW-0963">Cytoplasm</keyword>
<comment type="similarity">
    <text evidence="1">Belongs to the prokaryotic/mitochondrial release factor family.</text>
</comment>
<accession>A0A939TC31</accession>
<dbReference type="InterPro" id="IPR000352">
    <property type="entry name" value="Pep_chain_release_fac_I"/>
</dbReference>
<evidence type="ECO:0000259" key="6">
    <source>
        <dbReference type="Pfam" id="PF00472"/>
    </source>
</evidence>
<dbReference type="SUPFAM" id="SSF75620">
    <property type="entry name" value="Release factor"/>
    <property type="match status" value="1"/>
</dbReference>
<keyword evidence="9" id="KW-1185">Reference proteome</keyword>
<dbReference type="PANTHER" id="PTHR43804">
    <property type="entry name" value="LD18447P"/>
    <property type="match status" value="1"/>
</dbReference>
<dbReference type="Gene3D" id="3.30.160.20">
    <property type="match status" value="1"/>
</dbReference>
<feature type="region of interest" description="Disordered" evidence="5">
    <location>
        <begin position="163"/>
        <end position="204"/>
    </location>
</feature>
<evidence type="ECO:0000256" key="4">
    <source>
        <dbReference type="ARBA" id="ARBA00022917"/>
    </source>
</evidence>
<keyword evidence="2" id="KW-0488">Methylation</keyword>
<organism evidence="8 9">
    <name type="scientific">Actinomadura barringtoniae</name>
    <dbReference type="NCBI Taxonomy" id="1427535"/>
    <lineage>
        <taxon>Bacteria</taxon>
        <taxon>Bacillati</taxon>
        <taxon>Actinomycetota</taxon>
        <taxon>Actinomycetes</taxon>
        <taxon>Streptosporangiales</taxon>
        <taxon>Thermomonosporaceae</taxon>
        <taxon>Actinomadura</taxon>
    </lineage>
</organism>
<dbReference type="InterPro" id="IPR045853">
    <property type="entry name" value="Pep_chain_release_fac_I_sf"/>
</dbReference>
<feature type="domain" description="Peptide chain release factor" evidence="7">
    <location>
        <begin position="2"/>
        <end position="86"/>
    </location>
</feature>
<evidence type="ECO:0000313" key="8">
    <source>
        <dbReference type="EMBL" id="MBO2450820.1"/>
    </source>
</evidence>
<dbReference type="EMBL" id="JAGEOJ010000011">
    <property type="protein sequence ID" value="MBO2450820.1"/>
    <property type="molecule type" value="Genomic_DNA"/>
</dbReference>
<dbReference type="Gene3D" id="3.30.70.1660">
    <property type="match status" value="1"/>
</dbReference>
<feature type="domain" description="Prokaryotic-type class I peptide chain release factors" evidence="6">
    <location>
        <begin position="100"/>
        <end position="203"/>
    </location>
</feature>
<evidence type="ECO:0000256" key="1">
    <source>
        <dbReference type="ARBA" id="ARBA00010835"/>
    </source>
</evidence>
<evidence type="ECO:0000256" key="3">
    <source>
        <dbReference type="ARBA" id="ARBA00022490"/>
    </source>
</evidence>
<feature type="compositionally biased region" description="Basic and acidic residues" evidence="5">
    <location>
        <begin position="163"/>
        <end position="188"/>
    </location>
</feature>
<reference evidence="8" key="1">
    <citation type="submission" date="2021-03" db="EMBL/GenBank/DDBJ databases">
        <authorList>
            <person name="Kanchanasin P."/>
            <person name="Saeng-In P."/>
            <person name="Phongsopitanun W."/>
            <person name="Yuki M."/>
            <person name="Kudo T."/>
            <person name="Ohkuma M."/>
            <person name="Tanasupawat S."/>
        </authorList>
    </citation>
    <scope>NUCLEOTIDE SEQUENCE</scope>
    <source>
        <strain evidence="8">GKU 128</strain>
    </source>
</reference>
<evidence type="ECO:0000313" key="9">
    <source>
        <dbReference type="Proteomes" id="UP000669179"/>
    </source>
</evidence>
<dbReference type="Proteomes" id="UP000669179">
    <property type="component" value="Unassembled WGS sequence"/>
</dbReference>
<dbReference type="AlphaFoldDB" id="A0A939TC31"/>
<protein>
    <submittedName>
        <fullName evidence="8">PCRF domain-containing protein</fullName>
    </submittedName>
</protein>
<dbReference type="GO" id="GO:0003747">
    <property type="term" value="F:translation release factor activity"/>
    <property type="evidence" value="ECO:0007669"/>
    <property type="project" value="InterPro"/>
</dbReference>
<name>A0A939TC31_9ACTN</name>
<comment type="caution">
    <text evidence="8">The sequence shown here is derived from an EMBL/GenBank/DDBJ whole genome shotgun (WGS) entry which is preliminary data.</text>
</comment>
<evidence type="ECO:0000256" key="5">
    <source>
        <dbReference type="SAM" id="MobiDB-lite"/>
    </source>
</evidence>
<dbReference type="Pfam" id="PF00472">
    <property type="entry name" value="RF-1"/>
    <property type="match status" value="1"/>
</dbReference>
<dbReference type="PANTHER" id="PTHR43804:SF7">
    <property type="entry name" value="LD18447P"/>
    <property type="match status" value="1"/>
</dbReference>
<evidence type="ECO:0000256" key="2">
    <source>
        <dbReference type="ARBA" id="ARBA00022481"/>
    </source>
</evidence>
<dbReference type="Pfam" id="PF03462">
    <property type="entry name" value="PCRF"/>
    <property type="match status" value="1"/>
</dbReference>
<dbReference type="GO" id="GO:0005737">
    <property type="term" value="C:cytoplasm"/>
    <property type="evidence" value="ECO:0007669"/>
    <property type="project" value="UniProtKB-ARBA"/>
</dbReference>
<keyword evidence="4" id="KW-0648">Protein biosynthesis</keyword>
<sequence>MCIVEIRPGEGGADALTFATDLAETVTAWAARHEWSVQRATAEARTTILVLGGVPVSQVGWLAGTHRLQHEPRNDRRGRRHTSTATLAVLPEGPAVTAPEIRNDDLVIETMRGRGRGGQRKNKVETAVRLRHMPTGIVITRTTGRSQAANLASAQAELEQRLQERAERASRHATDATRRRQVRAERSAKAFTHNSQRHEVVDHETGRRWTQRAWRQGRLG</sequence>
<dbReference type="InterPro" id="IPR005139">
    <property type="entry name" value="PCRF"/>
</dbReference>
<gene>
    <name evidence="8" type="ORF">J4573_27230</name>
</gene>
<dbReference type="InterPro" id="IPR050057">
    <property type="entry name" value="Prokaryotic/Mito_RF"/>
</dbReference>
<evidence type="ECO:0000259" key="7">
    <source>
        <dbReference type="Pfam" id="PF03462"/>
    </source>
</evidence>
<proteinExistence type="inferred from homology"/>
<dbReference type="RefSeq" id="WP_208258699.1">
    <property type="nucleotide sequence ID" value="NZ_JAGEOJ010000011.1"/>
</dbReference>